<gene>
    <name evidence="2" type="ORF">As57867_014906</name>
</gene>
<dbReference type="AlphaFoldDB" id="A0A6A4YEX2"/>
<organism evidence="2">
    <name type="scientific">Aphanomyces stellatus</name>
    <dbReference type="NCBI Taxonomy" id="120398"/>
    <lineage>
        <taxon>Eukaryota</taxon>
        <taxon>Sar</taxon>
        <taxon>Stramenopiles</taxon>
        <taxon>Oomycota</taxon>
        <taxon>Saprolegniomycetes</taxon>
        <taxon>Saprolegniales</taxon>
        <taxon>Verrucalvaceae</taxon>
        <taxon>Aphanomyces</taxon>
    </lineage>
</organism>
<keyword evidence="1" id="KW-0812">Transmembrane</keyword>
<feature type="transmembrane region" description="Helical" evidence="1">
    <location>
        <begin position="90"/>
        <end position="109"/>
    </location>
</feature>
<keyword evidence="1" id="KW-0472">Membrane</keyword>
<evidence type="ECO:0000256" key="1">
    <source>
        <dbReference type="SAM" id="Phobius"/>
    </source>
</evidence>
<feature type="transmembrane region" description="Helical" evidence="1">
    <location>
        <begin position="63"/>
        <end position="84"/>
    </location>
</feature>
<keyword evidence="1" id="KW-1133">Transmembrane helix</keyword>
<accession>A0A6A4YEX2</accession>
<protein>
    <submittedName>
        <fullName evidence="2">Uncharacterized protein</fullName>
    </submittedName>
</protein>
<evidence type="ECO:0000313" key="2">
    <source>
        <dbReference type="EMBL" id="KAF0694143.1"/>
    </source>
</evidence>
<name>A0A6A4YEX2_9STRA</name>
<sequence length="157" mass="17484">MTSQQQTDKPRQVPMYNPSPAAPVFNVTPQPYYAQPVPPPTTQSTNSFWYALTSPLRPLTYQLVLFHLINFVFAVVAFVVAVALGSIGVATVPLFCLGVLVLQVLLYAIHFFAQCDARLYNCIAPADEHITVQFDVPRHGLYHLQGYRISPTLSNFS</sequence>
<reference evidence="2" key="1">
    <citation type="submission" date="2019-06" db="EMBL/GenBank/DDBJ databases">
        <title>Genomics analysis of Aphanomyces spp. identifies a new class of oomycete effector associated with host adaptation.</title>
        <authorList>
            <person name="Gaulin E."/>
        </authorList>
    </citation>
    <scope>NUCLEOTIDE SEQUENCE</scope>
    <source>
        <strain evidence="2">CBS 578.67</strain>
    </source>
</reference>
<feature type="non-terminal residue" evidence="2">
    <location>
        <position position="157"/>
    </location>
</feature>
<comment type="caution">
    <text evidence="2">The sequence shown here is derived from an EMBL/GenBank/DDBJ whole genome shotgun (WGS) entry which is preliminary data.</text>
</comment>
<dbReference type="EMBL" id="VJMH01005597">
    <property type="protein sequence ID" value="KAF0694143.1"/>
    <property type="molecule type" value="Genomic_DNA"/>
</dbReference>
<dbReference type="OrthoDB" id="72335at2759"/>
<proteinExistence type="predicted"/>